<dbReference type="InterPro" id="IPR029062">
    <property type="entry name" value="Class_I_gatase-like"/>
</dbReference>
<dbReference type="EMBL" id="BAABAT010000051">
    <property type="protein sequence ID" value="GAA4262285.1"/>
    <property type="molecule type" value="Genomic_DNA"/>
</dbReference>
<dbReference type="Gene3D" id="3.40.50.880">
    <property type="match status" value="1"/>
</dbReference>
<gene>
    <name evidence="4" type="ORF">GCM10022255_098370</name>
</gene>
<feature type="domain" description="ThuA-like" evidence="2">
    <location>
        <begin position="363"/>
        <end position="615"/>
    </location>
</feature>
<evidence type="ECO:0000259" key="3">
    <source>
        <dbReference type="Pfam" id="PF22888"/>
    </source>
</evidence>
<dbReference type="InterPro" id="IPR054470">
    <property type="entry name" value="FIMAH_dom"/>
</dbReference>
<evidence type="ECO:0008006" key="6">
    <source>
        <dbReference type="Google" id="ProtNLM"/>
    </source>
</evidence>
<dbReference type="PANTHER" id="PTHR40469">
    <property type="entry name" value="SECRETED GLYCOSYL HYDROLASE"/>
    <property type="match status" value="1"/>
</dbReference>
<dbReference type="InterPro" id="IPR006311">
    <property type="entry name" value="TAT_signal"/>
</dbReference>
<organism evidence="4 5">
    <name type="scientific">Dactylosporangium darangshiense</name>
    <dbReference type="NCBI Taxonomy" id="579108"/>
    <lineage>
        <taxon>Bacteria</taxon>
        <taxon>Bacillati</taxon>
        <taxon>Actinomycetota</taxon>
        <taxon>Actinomycetes</taxon>
        <taxon>Micromonosporales</taxon>
        <taxon>Micromonosporaceae</taxon>
        <taxon>Dactylosporangium</taxon>
    </lineage>
</organism>
<evidence type="ECO:0000259" key="2">
    <source>
        <dbReference type="Pfam" id="PF06283"/>
    </source>
</evidence>
<reference evidence="5" key="1">
    <citation type="journal article" date="2019" name="Int. J. Syst. Evol. Microbiol.">
        <title>The Global Catalogue of Microorganisms (GCM) 10K type strain sequencing project: providing services to taxonomists for standard genome sequencing and annotation.</title>
        <authorList>
            <consortium name="The Broad Institute Genomics Platform"/>
            <consortium name="The Broad Institute Genome Sequencing Center for Infectious Disease"/>
            <person name="Wu L."/>
            <person name="Ma J."/>
        </authorList>
    </citation>
    <scope>NUCLEOTIDE SEQUENCE [LARGE SCALE GENOMIC DNA]</scope>
    <source>
        <strain evidence="5">JCM 17441</strain>
    </source>
</reference>
<dbReference type="InterPro" id="IPR029010">
    <property type="entry name" value="ThuA-like"/>
</dbReference>
<dbReference type="Proteomes" id="UP001500620">
    <property type="component" value="Unassembled WGS sequence"/>
</dbReference>
<evidence type="ECO:0000313" key="5">
    <source>
        <dbReference type="Proteomes" id="UP001500620"/>
    </source>
</evidence>
<comment type="caution">
    <text evidence="4">The sequence shown here is derived from an EMBL/GenBank/DDBJ whole genome shotgun (WGS) entry which is preliminary data.</text>
</comment>
<dbReference type="SUPFAM" id="SSF52317">
    <property type="entry name" value="Class I glutamine amidotransferase-like"/>
    <property type="match status" value="1"/>
</dbReference>
<evidence type="ECO:0000256" key="1">
    <source>
        <dbReference type="SAM" id="MobiDB-lite"/>
    </source>
</evidence>
<dbReference type="PANTHER" id="PTHR40469:SF2">
    <property type="entry name" value="GALACTOSE-BINDING DOMAIN-LIKE SUPERFAMILY PROTEIN"/>
    <property type="match status" value="1"/>
</dbReference>
<dbReference type="Pfam" id="PF06283">
    <property type="entry name" value="ThuA"/>
    <property type="match status" value="1"/>
</dbReference>
<keyword evidence="5" id="KW-1185">Reference proteome</keyword>
<protein>
    <recommendedName>
        <fullName evidence="6">ThuA-like domain-containing protein</fullName>
    </recommendedName>
</protein>
<accession>A0ABP8DR88</accession>
<evidence type="ECO:0000313" key="4">
    <source>
        <dbReference type="EMBL" id="GAA4262285.1"/>
    </source>
</evidence>
<sequence>MPSRPPTAGSLRSHPSGQTAGDSRRRLVRCLVAASLPAASMSVGSLVIAAPAWAAPTSATATLTPAVATGTNSWYRGPVTLNLSATDGAGGVQRLEYRLGNTAPFQTVVSATTPFPGTLSGSVDITQQGSTTVGYRAVSGDGSVESTRTITVRIDTVAPVVSWPGIVDGRVGHTATLIPTRTDPAPGSGGVFIHRMWIDRTETTPLPVSTSTLSTGAHTISVIASDAAGNAARFDQTFVVTTSFADLGTLIDGFAGSGAISAGLAADLHARLAEAASLVTSGNANQAKRAFNQFVAAAQGGTHSGQVRDTLVGDARYLQQQAAGELPGDPVTGMTVTPTAGPNPIPAAVPLAASTNFPGAKFRVLYFSATKGFRHDHIPDTALLVEQWGQQYGFDVDIWDPRLAPASLASTPFTSGADLAKYKTVIFSSPVDGTNANSPASADALNAAELAAFQEYIRAGGGYVALHGASDAIHNVPWYRDLVGAWFTNHPGGQNGEGTCGSCINVRVNTEDATNPATAHLPKSWLTIDELYNFDHNPRAEVHTLLSLDEASYRRSLNSGNAATSPLPLMGGDHPIAWCQEYDGGREFSLILGHDRAQYYRDPFTQILLAGINWTAGQTEANCSTFRQTRTLITASSAAGTLTPESATAAAALLDDAQAAYLRQDYNAATNSLNKITAITGSPAAGTKDARDELDRQARQLRSWMLSLK</sequence>
<dbReference type="PROSITE" id="PS51318">
    <property type="entry name" value="TAT"/>
    <property type="match status" value="1"/>
</dbReference>
<feature type="domain" description="FIMAH" evidence="3">
    <location>
        <begin position="244"/>
        <end position="319"/>
    </location>
</feature>
<feature type="region of interest" description="Disordered" evidence="1">
    <location>
        <begin position="1"/>
        <end position="23"/>
    </location>
</feature>
<name>A0ABP8DR88_9ACTN</name>
<proteinExistence type="predicted"/>
<dbReference type="Pfam" id="PF22888">
    <property type="entry name" value="FIMAH"/>
    <property type="match status" value="1"/>
</dbReference>